<accession>Q2S825</accession>
<gene>
    <name evidence="1" type="ordered locus">HCH_06562</name>
</gene>
<keyword evidence="2" id="KW-1185">Reference proteome</keyword>
<evidence type="ECO:0000313" key="2">
    <source>
        <dbReference type="Proteomes" id="UP000000238"/>
    </source>
</evidence>
<reference evidence="1 2" key="1">
    <citation type="journal article" date="2005" name="Nucleic Acids Res.">
        <title>Genomic blueprint of Hahella chejuensis, a marine microbe producing an algicidal agent.</title>
        <authorList>
            <person name="Jeong H."/>
            <person name="Yim J.H."/>
            <person name="Lee C."/>
            <person name="Choi S.-H."/>
            <person name="Park Y.K."/>
            <person name="Yoon S.H."/>
            <person name="Hur C.-G."/>
            <person name="Kang H.-Y."/>
            <person name="Kim D."/>
            <person name="Lee H.H."/>
            <person name="Park K.H."/>
            <person name="Park S.-H."/>
            <person name="Park H.-S."/>
            <person name="Lee H.K."/>
            <person name="Oh T.K."/>
            <person name="Kim J.F."/>
        </authorList>
    </citation>
    <scope>NUCLEOTIDE SEQUENCE [LARGE SCALE GENOMIC DNA]</scope>
    <source>
        <strain evidence="1 2">KCTC 2396</strain>
    </source>
</reference>
<sequence length="452" mass="51341">MAEAAARPQVPNNAKERTSIRCELFFMTAATDKKTEMKYCEETSAGARLRGWRRNDSEGQALSKSGNESGVRCEHAYKCASRMTARCPYERGQTIANENHCQMTKNRLICRIFSPYNKRLQPPDPIQSNHKAYKRFVNHRDSSLPVHEPATEALASLLTQYQVVGIGDAHGVEAVLQWLTDSLNRPDIAPLLDTIVVEFAAGRRQSLLDDYLLGAPGLEDKIDAVCHDTLYFCAWFADVYRRFFQALRRINQRLSQSRLRVLAADPPFDWRAVDAGRQWREANHSREAHYQDLIEREIIVPNRRALLVFGAFHLLRNCPGGSLQALNGPPLASRLRGVDPTQCFYLWPHFGHRPEVDAVRELEGWSAPALVRTEFSELGALPFGALSNRAPSLVERPVRELFDGYLFLGSVRKHTHLPRQKDDPGWLAEMRRRANLPPTPHRERFLNAIAAT</sequence>
<dbReference type="KEGG" id="hch:HCH_06562"/>
<dbReference type="HOGENOM" id="CLU_605154_0_0_6"/>
<dbReference type="EMBL" id="CP000155">
    <property type="protein sequence ID" value="ABC33199.1"/>
    <property type="molecule type" value="Genomic_DNA"/>
</dbReference>
<evidence type="ECO:0000313" key="1">
    <source>
        <dbReference type="EMBL" id="ABC33199.1"/>
    </source>
</evidence>
<name>Q2S825_HAHCH</name>
<dbReference type="eggNOG" id="ENOG5031CS1">
    <property type="taxonomic scope" value="Bacteria"/>
</dbReference>
<organism evidence="1 2">
    <name type="scientific">Hahella chejuensis (strain KCTC 2396)</name>
    <dbReference type="NCBI Taxonomy" id="349521"/>
    <lineage>
        <taxon>Bacteria</taxon>
        <taxon>Pseudomonadati</taxon>
        <taxon>Pseudomonadota</taxon>
        <taxon>Gammaproteobacteria</taxon>
        <taxon>Oceanospirillales</taxon>
        <taxon>Hahellaceae</taxon>
        <taxon>Hahella</taxon>
    </lineage>
</organism>
<proteinExistence type="predicted"/>
<dbReference type="Proteomes" id="UP000000238">
    <property type="component" value="Chromosome"/>
</dbReference>
<protein>
    <submittedName>
        <fullName evidence="1">Uncharacterized protein</fullName>
    </submittedName>
</protein>
<dbReference type="AlphaFoldDB" id="Q2S825"/>